<sequence>MKKFGFLLLFVALLFLLPQYGQAAPGGARILLDGQQLALPDKVEIPIISNSVMVPLRVIVENLGFDVSWDKQLRKVTVTKENRIAELTIGSATAIVDGTQQPLVTAPVIHSDTSLVPLRFISETMGLKVGWDNKTKEVTLLTPVQTLPVTEQDPTTPDGLPDSTETEPDHTDGDADPVSTGLASVDGISFDSNRLMMAITGNAAPSVFTMSNPERIVIDVPGAKFAETFGNGLLLNTSPAGALEVKDYPDVKGIRYSLFNNKPSTVRIVIDLNGATSYTTYNEGDSSSQLFVVDLNANADTTLPDPAAPTPVVPLDPNARKLVVLDAGHGGTDPGAKGITSKIEKDFNLALTLKVEALLKQQPGIDVVLTRADDTFVTLADRAIIANNLHANVFVSIHANAAPGSPSAQGTETFYYHDTSKLLADIMHKHLIAATGFKDRKAQYKSLKVLRDTIMPAALLEIGFLSNATEESLLFTEEFQQRVAASIVEGIVEYLTLPTETPPVVPQL</sequence>
<dbReference type="Gene3D" id="3.40.630.40">
    <property type="entry name" value="Zn-dependent exopeptidases"/>
    <property type="match status" value="1"/>
</dbReference>
<dbReference type="Pfam" id="PF01520">
    <property type="entry name" value="Amidase_3"/>
    <property type="match status" value="1"/>
</dbReference>
<name>A0ABS7D8D7_9BACL</name>
<dbReference type="Gene3D" id="3.30.457.10">
    <property type="entry name" value="Copper amine oxidase-like, N-terminal domain"/>
    <property type="match status" value="1"/>
</dbReference>
<dbReference type="SMART" id="SM00646">
    <property type="entry name" value="Ami_3"/>
    <property type="match status" value="1"/>
</dbReference>
<keyword evidence="3" id="KW-0732">Signal</keyword>
<evidence type="ECO:0000256" key="2">
    <source>
        <dbReference type="SAM" id="MobiDB-lite"/>
    </source>
</evidence>
<accession>A0ABS7D8D7</accession>
<dbReference type="RefSeq" id="WP_219873321.1">
    <property type="nucleotide sequence ID" value="NZ_JAHZIJ010000010.1"/>
</dbReference>
<feature type="signal peptide" evidence="3">
    <location>
        <begin position="1"/>
        <end position="23"/>
    </location>
</feature>
<dbReference type="Pfam" id="PF11741">
    <property type="entry name" value="AMIN"/>
    <property type="match status" value="1"/>
</dbReference>
<reference evidence="5 6" key="1">
    <citation type="submission" date="2021-07" db="EMBL/GenBank/DDBJ databases">
        <title>Paenibacillus radiodurans sp. nov., isolated from the southeastern edge of Tengger Desert.</title>
        <authorList>
            <person name="Zhang G."/>
        </authorList>
    </citation>
    <scope>NUCLEOTIDE SEQUENCE [LARGE SCALE GENOMIC DNA]</scope>
    <source>
        <strain evidence="5 6">DT7-4</strain>
    </source>
</reference>
<evidence type="ECO:0000259" key="4">
    <source>
        <dbReference type="SMART" id="SM00646"/>
    </source>
</evidence>
<proteinExistence type="predicted"/>
<dbReference type="InterPro" id="IPR021731">
    <property type="entry name" value="AMIN_dom"/>
</dbReference>
<evidence type="ECO:0000313" key="5">
    <source>
        <dbReference type="EMBL" id="MBW7476079.1"/>
    </source>
</evidence>
<dbReference type="CDD" id="cd02696">
    <property type="entry name" value="MurNAc-LAA"/>
    <property type="match status" value="1"/>
</dbReference>
<dbReference type="Pfam" id="PF07833">
    <property type="entry name" value="Cu_amine_oxidN1"/>
    <property type="match status" value="1"/>
</dbReference>
<evidence type="ECO:0000313" key="6">
    <source>
        <dbReference type="Proteomes" id="UP000812277"/>
    </source>
</evidence>
<dbReference type="PANTHER" id="PTHR30404:SF0">
    <property type="entry name" value="N-ACETYLMURAMOYL-L-ALANINE AMIDASE AMIC"/>
    <property type="match status" value="1"/>
</dbReference>
<dbReference type="InterPro" id="IPR012854">
    <property type="entry name" value="Cu_amine_oxidase-like_N"/>
</dbReference>
<feature type="chain" id="PRO_5047330861" evidence="3">
    <location>
        <begin position="24"/>
        <end position="508"/>
    </location>
</feature>
<dbReference type="InterPro" id="IPR002508">
    <property type="entry name" value="MurNAc-LAA_cat"/>
</dbReference>
<keyword evidence="6" id="KW-1185">Reference proteome</keyword>
<dbReference type="SUPFAM" id="SSF53187">
    <property type="entry name" value="Zn-dependent exopeptidases"/>
    <property type="match status" value="1"/>
</dbReference>
<dbReference type="PANTHER" id="PTHR30404">
    <property type="entry name" value="N-ACETYLMURAMOYL-L-ALANINE AMIDASE"/>
    <property type="match status" value="1"/>
</dbReference>
<dbReference type="Gene3D" id="2.60.40.3500">
    <property type="match status" value="1"/>
</dbReference>
<protein>
    <submittedName>
        <fullName evidence="5">N-acetylmuramoyl-L-alanine amidase family protein</fullName>
    </submittedName>
</protein>
<organism evidence="5 6">
    <name type="scientific">Paenibacillus oenotherae</name>
    <dbReference type="NCBI Taxonomy" id="1435645"/>
    <lineage>
        <taxon>Bacteria</taxon>
        <taxon>Bacillati</taxon>
        <taxon>Bacillota</taxon>
        <taxon>Bacilli</taxon>
        <taxon>Bacillales</taxon>
        <taxon>Paenibacillaceae</taxon>
        <taxon>Paenibacillus</taxon>
    </lineage>
</organism>
<dbReference type="Proteomes" id="UP000812277">
    <property type="component" value="Unassembled WGS sequence"/>
</dbReference>
<feature type="domain" description="MurNAc-LAA" evidence="4">
    <location>
        <begin position="383"/>
        <end position="492"/>
    </location>
</feature>
<evidence type="ECO:0000256" key="1">
    <source>
        <dbReference type="ARBA" id="ARBA00022801"/>
    </source>
</evidence>
<dbReference type="SUPFAM" id="SSF55383">
    <property type="entry name" value="Copper amine oxidase, domain N"/>
    <property type="match status" value="1"/>
</dbReference>
<evidence type="ECO:0000256" key="3">
    <source>
        <dbReference type="SAM" id="SignalP"/>
    </source>
</evidence>
<gene>
    <name evidence="5" type="ORF">K0T92_15135</name>
</gene>
<keyword evidence="1" id="KW-0378">Hydrolase</keyword>
<dbReference type="EMBL" id="JAHZIJ010000010">
    <property type="protein sequence ID" value="MBW7476079.1"/>
    <property type="molecule type" value="Genomic_DNA"/>
</dbReference>
<dbReference type="InterPro" id="IPR050695">
    <property type="entry name" value="N-acetylmuramoyl_amidase_3"/>
</dbReference>
<comment type="caution">
    <text evidence="5">The sequence shown here is derived from an EMBL/GenBank/DDBJ whole genome shotgun (WGS) entry which is preliminary data.</text>
</comment>
<dbReference type="InterPro" id="IPR036582">
    <property type="entry name" value="Mao_N_sf"/>
</dbReference>
<feature type="region of interest" description="Disordered" evidence="2">
    <location>
        <begin position="145"/>
        <end position="183"/>
    </location>
</feature>